<keyword evidence="3" id="KW-1185">Reference proteome</keyword>
<gene>
    <name evidence="2" type="ORF">DFR49_2281</name>
</gene>
<reference evidence="2 3" key="1">
    <citation type="submission" date="2018-08" db="EMBL/GenBank/DDBJ databases">
        <title>Genomic Encyclopedia of Type Strains, Phase IV (KMG-IV): sequencing the most valuable type-strain genomes for metagenomic binning, comparative biology and taxonomic classification.</title>
        <authorList>
            <person name="Goeker M."/>
        </authorList>
    </citation>
    <scope>NUCLEOTIDE SEQUENCE [LARGE SCALE GENOMIC DNA]</scope>
    <source>
        <strain evidence="2 3">DSM 25527</strain>
    </source>
</reference>
<name>A0A397PA34_9SPHN</name>
<accession>A0A397PA34</accession>
<dbReference type="EMBL" id="QXDC01000003">
    <property type="protein sequence ID" value="RIA44045.1"/>
    <property type="molecule type" value="Genomic_DNA"/>
</dbReference>
<sequence>MKKIKDATPEAEMAEAETAAADAIETTETPPADAPPVAVEGIRPPGGGRWLRRGGKLIKQEG</sequence>
<feature type="compositionally biased region" description="Low complexity" evidence="1">
    <location>
        <begin position="16"/>
        <end position="43"/>
    </location>
</feature>
<dbReference type="Proteomes" id="UP000266568">
    <property type="component" value="Unassembled WGS sequence"/>
</dbReference>
<dbReference type="AlphaFoldDB" id="A0A397PA34"/>
<protein>
    <submittedName>
        <fullName evidence="2">Uncharacterized protein</fullName>
    </submittedName>
</protein>
<organism evidence="2 3">
    <name type="scientific">Hephaestia caeni</name>
    <dbReference type="NCBI Taxonomy" id="645617"/>
    <lineage>
        <taxon>Bacteria</taxon>
        <taxon>Pseudomonadati</taxon>
        <taxon>Pseudomonadota</taxon>
        <taxon>Alphaproteobacteria</taxon>
        <taxon>Sphingomonadales</taxon>
        <taxon>Sphingomonadaceae</taxon>
        <taxon>Hephaestia</taxon>
    </lineage>
</organism>
<evidence type="ECO:0000256" key="1">
    <source>
        <dbReference type="SAM" id="MobiDB-lite"/>
    </source>
</evidence>
<evidence type="ECO:0000313" key="2">
    <source>
        <dbReference type="EMBL" id="RIA44045.1"/>
    </source>
</evidence>
<feature type="region of interest" description="Disordered" evidence="1">
    <location>
        <begin position="1"/>
        <end position="62"/>
    </location>
</feature>
<dbReference type="RefSeq" id="WP_119035811.1">
    <property type="nucleotide sequence ID" value="NZ_QXDC01000003.1"/>
</dbReference>
<comment type="caution">
    <text evidence="2">The sequence shown here is derived from an EMBL/GenBank/DDBJ whole genome shotgun (WGS) entry which is preliminary data.</text>
</comment>
<evidence type="ECO:0000313" key="3">
    <source>
        <dbReference type="Proteomes" id="UP000266568"/>
    </source>
</evidence>
<proteinExistence type="predicted"/>